<dbReference type="EMBL" id="DUGH01000034">
    <property type="protein sequence ID" value="HIH16050.1"/>
    <property type="molecule type" value="Genomic_DNA"/>
</dbReference>
<name>A0A7J4JG11_9ARCH</name>
<evidence type="ECO:0000313" key="3">
    <source>
        <dbReference type="Proteomes" id="UP000564964"/>
    </source>
</evidence>
<protein>
    <submittedName>
        <fullName evidence="2">Uncharacterized protein</fullName>
    </submittedName>
</protein>
<accession>A0A7J4JG11</accession>
<organism evidence="2 3">
    <name type="scientific">Candidatus Iainarchaeum sp</name>
    <dbReference type="NCBI Taxonomy" id="3101447"/>
    <lineage>
        <taxon>Archaea</taxon>
        <taxon>Candidatus Iainarchaeota</taxon>
        <taxon>Candidatus Iainarchaeia</taxon>
        <taxon>Candidatus Iainarchaeales</taxon>
        <taxon>Candidatus Iainarchaeaceae</taxon>
        <taxon>Candidatus Iainarchaeum</taxon>
    </lineage>
</organism>
<gene>
    <name evidence="2" type="ORF">HA252_01450</name>
</gene>
<evidence type="ECO:0000313" key="2">
    <source>
        <dbReference type="EMBL" id="HIH16050.1"/>
    </source>
</evidence>
<dbReference type="Proteomes" id="UP000564964">
    <property type="component" value="Unassembled WGS sequence"/>
</dbReference>
<proteinExistence type="predicted"/>
<sequence length="94" mass="11019">MVETWDENVFTFMVHPMLNDKVRSHDIVLVEYDFMGGNRQPRQTIVKVLRGKAAEEGWKKMSSYLDQMKKRHTQAPSQPFDLALPLNPQDNMVR</sequence>
<feature type="region of interest" description="Disordered" evidence="1">
    <location>
        <begin position="68"/>
        <end position="94"/>
    </location>
</feature>
<evidence type="ECO:0000256" key="1">
    <source>
        <dbReference type="SAM" id="MobiDB-lite"/>
    </source>
</evidence>
<dbReference type="AlphaFoldDB" id="A0A7J4JG11"/>
<comment type="caution">
    <text evidence="2">The sequence shown here is derived from an EMBL/GenBank/DDBJ whole genome shotgun (WGS) entry which is preliminary data.</text>
</comment>
<reference evidence="3" key="1">
    <citation type="journal article" date="2020" name="bioRxiv">
        <title>A rank-normalized archaeal taxonomy based on genome phylogeny resolves widespread incomplete and uneven classifications.</title>
        <authorList>
            <person name="Rinke C."/>
            <person name="Chuvochina M."/>
            <person name="Mussig A.J."/>
            <person name="Chaumeil P.-A."/>
            <person name="Waite D.W."/>
            <person name="Whitman W.B."/>
            <person name="Parks D.H."/>
            <person name="Hugenholtz P."/>
        </authorList>
    </citation>
    <scope>NUCLEOTIDE SEQUENCE [LARGE SCALE GENOMIC DNA]</scope>
</reference>